<evidence type="ECO:0000313" key="2">
    <source>
        <dbReference type="Proteomes" id="UP001524501"/>
    </source>
</evidence>
<name>A0ABT1QE66_9NOCA</name>
<organism evidence="1 2">
    <name type="scientific">Rhodococcus tibetensis</name>
    <dbReference type="NCBI Taxonomy" id="2965064"/>
    <lineage>
        <taxon>Bacteria</taxon>
        <taxon>Bacillati</taxon>
        <taxon>Actinomycetota</taxon>
        <taxon>Actinomycetes</taxon>
        <taxon>Mycobacteriales</taxon>
        <taxon>Nocardiaceae</taxon>
        <taxon>Rhodococcus</taxon>
    </lineage>
</organism>
<proteinExistence type="predicted"/>
<reference evidence="1 2" key="1">
    <citation type="submission" date="2022-07" db="EMBL/GenBank/DDBJ databases">
        <title>Degradation activity of malathion, p-nitrophenol and potential low-temperature adaptation strategy of Rhodococcus sp. FXJ9.536.</title>
        <authorList>
            <person name="Huang J."/>
            <person name="Huang Y."/>
        </authorList>
    </citation>
    <scope>NUCLEOTIDE SEQUENCE [LARGE SCALE GENOMIC DNA]</scope>
    <source>
        <strain evidence="1 2">FXJ9.536</strain>
    </source>
</reference>
<dbReference type="EMBL" id="JANFQF010000011">
    <property type="protein sequence ID" value="MCQ4120545.1"/>
    <property type="molecule type" value="Genomic_DNA"/>
</dbReference>
<dbReference type="PANTHER" id="PTHR43760">
    <property type="entry name" value="ENDORIBONUCLEASE-RELATED"/>
    <property type="match status" value="1"/>
</dbReference>
<dbReference type="SUPFAM" id="SSF55298">
    <property type="entry name" value="YjgF-like"/>
    <property type="match status" value="1"/>
</dbReference>
<dbReference type="RefSeq" id="WP_255970083.1">
    <property type="nucleotide sequence ID" value="NZ_JANFQF010000011.1"/>
</dbReference>
<dbReference type="InterPro" id="IPR013813">
    <property type="entry name" value="Endoribo_LPSP/chorism_mut-like"/>
</dbReference>
<dbReference type="Proteomes" id="UP001524501">
    <property type="component" value="Unassembled WGS sequence"/>
</dbReference>
<dbReference type="PANTHER" id="PTHR43760:SF1">
    <property type="entry name" value="ENDORIBONUCLEASE L-PSP_CHORISMATE MUTASE-LIKE DOMAIN-CONTAINING PROTEIN"/>
    <property type="match status" value="1"/>
</dbReference>
<dbReference type="Gene3D" id="3.30.1330.40">
    <property type="entry name" value="RutC-like"/>
    <property type="match status" value="1"/>
</dbReference>
<sequence>MGAESRIRELGLVLPVAAQLPPGMVLPFSWIRVRERRVLVSGHGPLAEDGSPSGPFGAVPAEVSLDEARESARLTALAVCAGIRRAVGDLDRIGAWLTVSGFVNAVPGYPQTTAVLNGFSETILDIFGPDIGDHARTAIGASALPLNLPVIVAAELELRN</sequence>
<comment type="caution">
    <text evidence="1">The sequence shown here is derived from an EMBL/GenBank/DDBJ whole genome shotgun (WGS) entry which is preliminary data.</text>
</comment>
<gene>
    <name evidence="1" type="ORF">NOF53_15430</name>
</gene>
<dbReference type="InterPro" id="IPR035959">
    <property type="entry name" value="RutC-like_sf"/>
</dbReference>
<protein>
    <submittedName>
        <fullName evidence="1">RidA family protein</fullName>
    </submittedName>
</protein>
<keyword evidence="2" id="KW-1185">Reference proteome</keyword>
<accession>A0ABT1QE66</accession>
<dbReference type="CDD" id="cd02199">
    <property type="entry name" value="YjgF_YER057c_UK114_like_1"/>
    <property type="match status" value="1"/>
</dbReference>
<evidence type="ECO:0000313" key="1">
    <source>
        <dbReference type="EMBL" id="MCQ4120545.1"/>
    </source>
</evidence>